<comment type="caution">
    <text evidence="16">The sequence shown here is derived from an EMBL/GenBank/DDBJ whole genome shotgun (WGS) entry which is preliminary data.</text>
</comment>
<accession>A0A2U3BEQ9</accession>
<dbReference type="NCBIfam" id="TIGR00338">
    <property type="entry name" value="serB"/>
    <property type="match status" value="1"/>
</dbReference>
<feature type="active site" description="Nucleophile" evidence="14">
    <location>
        <position position="122"/>
    </location>
</feature>
<feature type="active site" description="Proton donor" evidence="14">
    <location>
        <position position="124"/>
    </location>
</feature>
<reference evidence="16 17" key="1">
    <citation type="submission" date="2018-05" db="EMBL/GenBank/DDBJ databases">
        <title>Vibrio limimaris sp. nov., isolated from marine sediment.</title>
        <authorList>
            <person name="Li C.-M."/>
        </authorList>
    </citation>
    <scope>NUCLEOTIDE SEQUENCE [LARGE SCALE GENOMIC DNA]</scope>
    <source>
        <strain evidence="16 17">E4404</strain>
    </source>
</reference>
<keyword evidence="10" id="KW-0718">Serine biosynthesis</keyword>
<dbReference type="Gene3D" id="3.30.70.2020">
    <property type="match status" value="1"/>
</dbReference>
<proteinExistence type="inferred from homology"/>
<evidence type="ECO:0000256" key="7">
    <source>
        <dbReference type="ARBA" id="ARBA00022723"/>
    </source>
</evidence>
<dbReference type="GO" id="GO:0006564">
    <property type="term" value="P:L-serine biosynthetic process"/>
    <property type="evidence" value="ECO:0007669"/>
    <property type="project" value="UniProtKB-KW"/>
</dbReference>
<dbReference type="OrthoDB" id="9792539at2"/>
<dbReference type="GO" id="GO:0000287">
    <property type="term" value="F:magnesium ion binding"/>
    <property type="evidence" value="ECO:0007669"/>
    <property type="project" value="TreeGrafter"/>
</dbReference>
<protein>
    <recommendedName>
        <fullName evidence="5">Phosphoserine phosphatase</fullName>
        <ecNumber evidence="4">3.1.3.3</ecNumber>
    </recommendedName>
    <alternativeName>
        <fullName evidence="11">O-phosphoserine phosphohydrolase</fullName>
    </alternativeName>
</protein>
<evidence type="ECO:0000256" key="10">
    <source>
        <dbReference type="ARBA" id="ARBA00023299"/>
    </source>
</evidence>
<evidence type="ECO:0000256" key="13">
    <source>
        <dbReference type="ARBA" id="ARBA00048523"/>
    </source>
</evidence>
<dbReference type="CDD" id="cd07500">
    <property type="entry name" value="HAD_PSP"/>
    <property type="match status" value="1"/>
</dbReference>
<organism evidence="16 17">
    <name type="scientific">Vibrio albus</name>
    <dbReference type="NCBI Taxonomy" id="2200953"/>
    <lineage>
        <taxon>Bacteria</taxon>
        <taxon>Pseudomonadati</taxon>
        <taxon>Pseudomonadota</taxon>
        <taxon>Gammaproteobacteria</taxon>
        <taxon>Vibrionales</taxon>
        <taxon>Vibrionaceae</taxon>
        <taxon>Vibrio</taxon>
    </lineage>
</organism>
<dbReference type="GO" id="GO:0005737">
    <property type="term" value="C:cytoplasm"/>
    <property type="evidence" value="ECO:0007669"/>
    <property type="project" value="TreeGrafter"/>
</dbReference>
<dbReference type="UniPathway" id="UPA00135">
    <property type="reaction ID" value="UER00198"/>
</dbReference>
<keyword evidence="8" id="KW-0378">Hydrolase</keyword>
<comment type="catalytic activity">
    <reaction evidence="13">
        <text>O-phospho-D-serine + H2O = D-serine + phosphate</text>
        <dbReference type="Rhea" id="RHEA:24873"/>
        <dbReference type="ChEBI" id="CHEBI:15377"/>
        <dbReference type="ChEBI" id="CHEBI:35247"/>
        <dbReference type="ChEBI" id="CHEBI:43474"/>
        <dbReference type="ChEBI" id="CHEBI:58680"/>
        <dbReference type="EC" id="3.1.3.3"/>
    </reaction>
</comment>
<dbReference type="SFLD" id="SFLDG01137">
    <property type="entry name" value="C1.6.1:_Phosphoserine_Phosphat"/>
    <property type="match status" value="1"/>
</dbReference>
<evidence type="ECO:0000313" key="17">
    <source>
        <dbReference type="Proteomes" id="UP000245362"/>
    </source>
</evidence>
<gene>
    <name evidence="16" type="ORF">DI392_02970</name>
</gene>
<dbReference type="SUPFAM" id="SSF56784">
    <property type="entry name" value="HAD-like"/>
    <property type="match status" value="1"/>
</dbReference>
<comment type="catalytic activity">
    <reaction evidence="12">
        <text>O-phospho-L-serine + H2O = L-serine + phosphate</text>
        <dbReference type="Rhea" id="RHEA:21208"/>
        <dbReference type="ChEBI" id="CHEBI:15377"/>
        <dbReference type="ChEBI" id="CHEBI:33384"/>
        <dbReference type="ChEBI" id="CHEBI:43474"/>
        <dbReference type="ChEBI" id="CHEBI:57524"/>
        <dbReference type="EC" id="3.1.3.3"/>
    </reaction>
</comment>
<dbReference type="SFLD" id="SFLDF00029">
    <property type="entry name" value="phosphoserine_phosphatase"/>
    <property type="match status" value="1"/>
</dbReference>
<evidence type="ECO:0000256" key="12">
    <source>
        <dbReference type="ARBA" id="ARBA00048138"/>
    </source>
</evidence>
<comment type="cofactor">
    <cofactor evidence="1">
        <name>Mg(2+)</name>
        <dbReference type="ChEBI" id="CHEBI:18420"/>
    </cofactor>
</comment>
<dbReference type="PANTHER" id="PTHR43344:SF2">
    <property type="entry name" value="PHOSPHOSERINE PHOSPHATASE"/>
    <property type="match status" value="1"/>
</dbReference>
<evidence type="ECO:0000256" key="1">
    <source>
        <dbReference type="ARBA" id="ARBA00001946"/>
    </source>
</evidence>
<dbReference type="Pfam" id="PF18429">
    <property type="entry name" value="DUF5609"/>
    <property type="match status" value="1"/>
</dbReference>
<dbReference type="InterPro" id="IPR023214">
    <property type="entry name" value="HAD_sf"/>
</dbReference>
<dbReference type="InterPro" id="IPR041449">
    <property type="entry name" value="SerB_N"/>
</dbReference>
<feature type="domain" description="Phosphoserine phosphatase N-terminal" evidence="15">
    <location>
        <begin position="43"/>
        <end position="106"/>
    </location>
</feature>
<dbReference type="Pfam" id="PF00702">
    <property type="entry name" value="Hydrolase"/>
    <property type="match status" value="1"/>
</dbReference>
<dbReference type="GO" id="GO:0036424">
    <property type="term" value="F:L-phosphoserine phosphatase activity"/>
    <property type="evidence" value="ECO:0007669"/>
    <property type="project" value="InterPro"/>
</dbReference>
<dbReference type="AlphaFoldDB" id="A0A2U3BEQ9"/>
<sequence>MAHLTNQTGKEAVTKQTLHIQKHTTLIERLPETRFSSQMDKNKANWIVFSTSLSPTHFDDIDFFTGDYNPIVDTWKVGQYDVALMSGELTAEHEKILQALQLDYASLNNIPDLSQPGLIVMDMDSTAIQIECIDEIAKLAGVGEQVSAVTERAMQGELNFEESLRERVGTLKDADEGIIAKVRENLPMMPDLEALIYTLKQFGWKTAIASGGFTYFSDKLKQELDLDHAQSNTLEIIDGKLTGKVLGEIVGAEKKAQILGELTEKFGVKPSNTIAVGDGANDLVMMNTAGLGIAYHAKPKVEKQAQTAIRYSGLGGILCILSGALAKQRKVSWQAKP</sequence>
<evidence type="ECO:0000256" key="8">
    <source>
        <dbReference type="ARBA" id="ARBA00022801"/>
    </source>
</evidence>
<evidence type="ECO:0000256" key="11">
    <source>
        <dbReference type="ARBA" id="ARBA00031693"/>
    </source>
</evidence>
<dbReference type="InterPro" id="IPR050582">
    <property type="entry name" value="HAD-like_SerB"/>
</dbReference>
<keyword evidence="9" id="KW-0460">Magnesium</keyword>
<evidence type="ECO:0000256" key="9">
    <source>
        <dbReference type="ARBA" id="ARBA00022842"/>
    </source>
</evidence>
<dbReference type="Gene3D" id="1.10.150.210">
    <property type="entry name" value="Phosphoserine phosphatase, domain 2"/>
    <property type="match status" value="1"/>
</dbReference>
<comment type="similarity">
    <text evidence="3">Belongs to the HAD-like hydrolase superfamily. SerB family.</text>
</comment>
<dbReference type="FunFam" id="1.10.150.210:FF:000001">
    <property type="entry name" value="Phosphoserine phosphatase"/>
    <property type="match status" value="1"/>
</dbReference>
<dbReference type="FunFam" id="3.40.50.1000:FF:000048">
    <property type="entry name" value="Phosphoserine phosphatase"/>
    <property type="match status" value="1"/>
</dbReference>
<dbReference type="SFLD" id="SFLDS00003">
    <property type="entry name" value="Haloacid_Dehalogenase"/>
    <property type="match status" value="1"/>
</dbReference>
<keyword evidence="17" id="KW-1185">Reference proteome</keyword>
<dbReference type="SFLD" id="SFLDG01136">
    <property type="entry name" value="C1.6:_Phosphoserine_Phosphatas"/>
    <property type="match status" value="1"/>
</dbReference>
<keyword evidence="7" id="KW-0479">Metal-binding</keyword>
<dbReference type="EC" id="3.1.3.3" evidence="4"/>
<evidence type="ECO:0000256" key="5">
    <source>
        <dbReference type="ARBA" id="ARBA00015196"/>
    </source>
</evidence>
<dbReference type="NCBIfam" id="NF008350">
    <property type="entry name" value="PRK11133.1"/>
    <property type="match status" value="1"/>
</dbReference>
<evidence type="ECO:0000313" key="16">
    <source>
        <dbReference type="EMBL" id="PWI35244.1"/>
    </source>
</evidence>
<name>A0A2U3BEQ9_9VIBR</name>
<dbReference type="InterPro" id="IPR004469">
    <property type="entry name" value="PSP"/>
</dbReference>
<evidence type="ECO:0000259" key="15">
    <source>
        <dbReference type="Pfam" id="PF18429"/>
    </source>
</evidence>
<keyword evidence="6" id="KW-0028">Amino-acid biosynthesis</keyword>
<dbReference type="PANTHER" id="PTHR43344">
    <property type="entry name" value="PHOSPHOSERINE PHOSPHATASE"/>
    <property type="match status" value="1"/>
</dbReference>
<evidence type="ECO:0000256" key="3">
    <source>
        <dbReference type="ARBA" id="ARBA00009184"/>
    </source>
</evidence>
<dbReference type="InterPro" id="IPR036412">
    <property type="entry name" value="HAD-like_sf"/>
</dbReference>
<evidence type="ECO:0000256" key="4">
    <source>
        <dbReference type="ARBA" id="ARBA00012640"/>
    </source>
</evidence>
<dbReference type="Proteomes" id="UP000245362">
    <property type="component" value="Unassembled WGS sequence"/>
</dbReference>
<dbReference type="NCBIfam" id="TIGR01488">
    <property type="entry name" value="HAD-SF-IB"/>
    <property type="match status" value="1"/>
</dbReference>
<comment type="pathway">
    <text evidence="2">Amino-acid biosynthesis; L-serine biosynthesis; L-serine from 3-phospho-D-glycerate: step 3/3.</text>
</comment>
<evidence type="ECO:0000256" key="2">
    <source>
        <dbReference type="ARBA" id="ARBA00005135"/>
    </source>
</evidence>
<dbReference type="Gene3D" id="3.40.50.1000">
    <property type="entry name" value="HAD superfamily/HAD-like"/>
    <property type="match status" value="1"/>
</dbReference>
<dbReference type="EMBL" id="QFWT01000001">
    <property type="protein sequence ID" value="PWI35244.1"/>
    <property type="molecule type" value="Genomic_DNA"/>
</dbReference>
<evidence type="ECO:0000256" key="14">
    <source>
        <dbReference type="PIRSR" id="PIRSR604469-1"/>
    </source>
</evidence>
<evidence type="ECO:0000256" key="6">
    <source>
        <dbReference type="ARBA" id="ARBA00022605"/>
    </source>
</evidence>